<keyword evidence="6 9" id="KW-0057">Aromatic amino acid biosynthesis</keyword>
<comment type="pathway">
    <text evidence="2 9">Amino-acid biosynthesis; L-tryptophan biosynthesis; L-tryptophan from chorismate: step 5/5.</text>
</comment>
<dbReference type="AlphaFoldDB" id="B9KXC2"/>
<dbReference type="KEGG" id="tro:trd_0108"/>
<evidence type="ECO:0000256" key="1">
    <source>
        <dbReference type="ARBA" id="ARBA00003365"/>
    </source>
</evidence>
<dbReference type="OrthoDB" id="9804578at2"/>
<evidence type="ECO:0000256" key="4">
    <source>
        <dbReference type="ARBA" id="ARBA00022605"/>
    </source>
</evidence>
<dbReference type="InterPro" id="IPR013785">
    <property type="entry name" value="Aldolase_TIM"/>
</dbReference>
<dbReference type="InterPro" id="IPR002028">
    <property type="entry name" value="Trp_synthase_suA"/>
</dbReference>
<keyword evidence="12" id="KW-1185">Reference proteome</keyword>
<comment type="function">
    <text evidence="1 9">The alpha subunit is responsible for the aldol cleavage of indoleglycerol phosphate to indole and glyceraldehyde 3-phosphate.</text>
</comment>
<keyword evidence="7 9" id="KW-0456">Lyase</keyword>
<evidence type="ECO:0000256" key="3">
    <source>
        <dbReference type="ARBA" id="ARBA00011270"/>
    </source>
</evidence>
<name>B9KXC2_THERP</name>
<feature type="active site" description="Proton acceptor" evidence="9">
    <location>
        <position position="52"/>
    </location>
</feature>
<evidence type="ECO:0000256" key="10">
    <source>
        <dbReference type="RuleBase" id="RU003662"/>
    </source>
</evidence>
<gene>
    <name evidence="9 11" type="primary">trpA</name>
    <name evidence="11" type="ordered locus">trd_0108</name>
</gene>
<evidence type="ECO:0000256" key="5">
    <source>
        <dbReference type="ARBA" id="ARBA00022822"/>
    </source>
</evidence>
<comment type="subunit">
    <text evidence="3 9">Tetramer of two alpha and two beta chains.</text>
</comment>
<dbReference type="HOGENOM" id="CLU_016734_0_0_0"/>
<organism evidence="11 12">
    <name type="scientific">Thermomicrobium roseum (strain ATCC 27502 / DSM 5159 / P-2)</name>
    <dbReference type="NCBI Taxonomy" id="309801"/>
    <lineage>
        <taxon>Bacteria</taxon>
        <taxon>Pseudomonadati</taxon>
        <taxon>Thermomicrobiota</taxon>
        <taxon>Thermomicrobia</taxon>
        <taxon>Thermomicrobiales</taxon>
        <taxon>Thermomicrobiaceae</taxon>
        <taxon>Thermomicrobium</taxon>
    </lineage>
</organism>
<dbReference type="NCBIfam" id="TIGR00262">
    <property type="entry name" value="trpA"/>
    <property type="match status" value="1"/>
</dbReference>
<dbReference type="Pfam" id="PF00290">
    <property type="entry name" value="Trp_syntA"/>
    <property type="match status" value="1"/>
</dbReference>
<dbReference type="RefSeq" id="WP_012641522.1">
    <property type="nucleotide sequence ID" value="NC_011959.1"/>
</dbReference>
<comment type="catalytic activity">
    <reaction evidence="8 9">
        <text>(1S,2R)-1-C-(indol-3-yl)glycerol 3-phosphate + L-serine = D-glyceraldehyde 3-phosphate + L-tryptophan + H2O</text>
        <dbReference type="Rhea" id="RHEA:10532"/>
        <dbReference type="ChEBI" id="CHEBI:15377"/>
        <dbReference type="ChEBI" id="CHEBI:33384"/>
        <dbReference type="ChEBI" id="CHEBI:57912"/>
        <dbReference type="ChEBI" id="CHEBI:58866"/>
        <dbReference type="ChEBI" id="CHEBI:59776"/>
        <dbReference type="EC" id="4.2.1.20"/>
    </reaction>
</comment>
<dbReference type="EC" id="4.2.1.20" evidence="9"/>
<dbReference type="CDD" id="cd04724">
    <property type="entry name" value="Tryptophan_synthase_alpha"/>
    <property type="match status" value="1"/>
</dbReference>
<feature type="active site" description="Proton acceptor" evidence="9">
    <location>
        <position position="63"/>
    </location>
</feature>
<dbReference type="HAMAP" id="MF_00131">
    <property type="entry name" value="Trp_synth_alpha"/>
    <property type="match status" value="1"/>
</dbReference>
<dbReference type="eggNOG" id="COG0159">
    <property type="taxonomic scope" value="Bacteria"/>
</dbReference>
<dbReference type="PANTHER" id="PTHR43406:SF1">
    <property type="entry name" value="TRYPTOPHAN SYNTHASE ALPHA CHAIN, CHLOROPLASTIC"/>
    <property type="match status" value="1"/>
</dbReference>
<dbReference type="FunFam" id="3.20.20.70:FF:000037">
    <property type="entry name" value="Tryptophan synthase alpha chain"/>
    <property type="match status" value="1"/>
</dbReference>
<comment type="similarity">
    <text evidence="9 10">Belongs to the TrpA family.</text>
</comment>
<keyword evidence="4 9" id="KW-0028">Amino-acid biosynthesis</keyword>
<evidence type="ECO:0000313" key="12">
    <source>
        <dbReference type="Proteomes" id="UP000000447"/>
    </source>
</evidence>
<dbReference type="PROSITE" id="PS00167">
    <property type="entry name" value="TRP_SYNTHASE_ALPHA"/>
    <property type="match status" value="1"/>
</dbReference>
<evidence type="ECO:0000313" key="11">
    <source>
        <dbReference type="EMBL" id="ACM06119.1"/>
    </source>
</evidence>
<accession>B9KXC2</accession>
<sequence length="276" mass="29286">MRRTSRIADAFAALRARGQLGIIPYLTIGYPQRESTLELVPALVRGGACAVELGIPFSDPLADGVTIQRASHVALANGVTVRFCLETAARLREQGVDVPLVFMGYFNPLLQYGLERFVHACVEVGVDGVIVPDLPPNESDELHALCRAAGRDLIFMVAPTSTDRHLREVAARASGFVYCVSLTGVTGARERLPDDLPAFLQRVRAVTALPLALGFGISRPEHVSQARGLVDAVVVGSALLDRLAGEPPEGQAAAAESFIAWLRQGADAVAPVGEGS</sequence>
<evidence type="ECO:0000256" key="7">
    <source>
        <dbReference type="ARBA" id="ARBA00023239"/>
    </source>
</evidence>
<dbReference type="PANTHER" id="PTHR43406">
    <property type="entry name" value="TRYPTOPHAN SYNTHASE, ALPHA CHAIN"/>
    <property type="match status" value="1"/>
</dbReference>
<dbReference type="UniPathway" id="UPA00035">
    <property type="reaction ID" value="UER00044"/>
</dbReference>
<dbReference type="Gene3D" id="3.20.20.70">
    <property type="entry name" value="Aldolase class I"/>
    <property type="match status" value="1"/>
</dbReference>
<proteinExistence type="inferred from homology"/>
<evidence type="ECO:0000256" key="9">
    <source>
        <dbReference type="HAMAP-Rule" id="MF_00131"/>
    </source>
</evidence>
<dbReference type="GO" id="GO:0005829">
    <property type="term" value="C:cytosol"/>
    <property type="evidence" value="ECO:0007669"/>
    <property type="project" value="TreeGrafter"/>
</dbReference>
<reference evidence="11 12" key="1">
    <citation type="journal article" date="2009" name="PLoS ONE">
        <title>Complete genome sequence of the aerobic CO-oxidizing thermophile Thermomicrobium roseum.</title>
        <authorList>
            <person name="Wu D."/>
            <person name="Raymond J."/>
            <person name="Wu M."/>
            <person name="Chatterji S."/>
            <person name="Ren Q."/>
            <person name="Graham J.E."/>
            <person name="Bryant D.A."/>
            <person name="Robb F."/>
            <person name="Colman A."/>
            <person name="Tallon L.J."/>
            <person name="Badger J.H."/>
            <person name="Madupu R."/>
            <person name="Ward N.L."/>
            <person name="Eisen J.A."/>
        </authorList>
    </citation>
    <scope>NUCLEOTIDE SEQUENCE [LARGE SCALE GENOMIC DNA]</scope>
    <source>
        <strain evidence="12">ATCC 27502 / DSM 5159 / P-2</strain>
    </source>
</reference>
<dbReference type="SUPFAM" id="SSF51366">
    <property type="entry name" value="Ribulose-phoshate binding barrel"/>
    <property type="match status" value="1"/>
</dbReference>
<dbReference type="GO" id="GO:0004834">
    <property type="term" value="F:tryptophan synthase activity"/>
    <property type="evidence" value="ECO:0007669"/>
    <property type="project" value="UniProtKB-UniRule"/>
</dbReference>
<dbReference type="EMBL" id="CP001275">
    <property type="protein sequence ID" value="ACM06119.1"/>
    <property type="molecule type" value="Genomic_DNA"/>
</dbReference>
<keyword evidence="5 9" id="KW-0822">Tryptophan biosynthesis</keyword>
<dbReference type="InterPro" id="IPR011060">
    <property type="entry name" value="RibuloseP-bd_barrel"/>
</dbReference>
<dbReference type="STRING" id="309801.trd_0108"/>
<evidence type="ECO:0000256" key="2">
    <source>
        <dbReference type="ARBA" id="ARBA00004733"/>
    </source>
</evidence>
<dbReference type="Proteomes" id="UP000000447">
    <property type="component" value="Chromosome"/>
</dbReference>
<evidence type="ECO:0000256" key="8">
    <source>
        <dbReference type="ARBA" id="ARBA00049047"/>
    </source>
</evidence>
<evidence type="ECO:0000256" key="6">
    <source>
        <dbReference type="ARBA" id="ARBA00023141"/>
    </source>
</evidence>
<protein>
    <recommendedName>
        <fullName evidence="9">Tryptophan synthase alpha chain</fullName>
        <ecNumber evidence="9">4.2.1.20</ecNumber>
    </recommendedName>
</protein>
<dbReference type="InterPro" id="IPR018204">
    <property type="entry name" value="Trp_synthase_alpha_AS"/>
</dbReference>